<name>A0A841M3S6_9HYPH</name>
<accession>A0A841M3S6</accession>
<dbReference type="EMBL" id="JACIIU010000005">
    <property type="protein sequence ID" value="MBB6260971.1"/>
    <property type="molecule type" value="Genomic_DNA"/>
</dbReference>
<dbReference type="InterPro" id="IPR017946">
    <property type="entry name" value="PLC-like_Pdiesterase_TIM-brl"/>
</dbReference>
<dbReference type="Gene3D" id="3.20.20.190">
    <property type="entry name" value="Phosphatidylinositol (PI) phosphodiesterase"/>
    <property type="match status" value="1"/>
</dbReference>
<evidence type="ECO:0000313" key="2">
    <source>
        <dbReference type="EMBL" id="MBB6260971.1"/>
    </source>
</evidence>
<gene>
    <name evidence="2" type="ORF">FHS77_001519</name>
</gene>
<protein>
    <submittedName>
        <fullName evidence="2">Glycerophosphoryl diester phosphodiesterase</fullName>
        <ecNumber evidence="2">3.1.4.46</ecNumber>
    </submittedName>
</protein>
<dbReference type="CDD" id="cd08565">
    <property type="entry name" value="GDPD_pAtGDE_like"/>
    <property type="match status" value="1"/>
</dbReference>
<dbReference type="AlphaFoldDB" id="A0A841M3S6"/>
<dbReference type="SUPFAM" id="SSF51695">
    <property type="entry name" value="PLC-like phosphodiesterases"/>
    <property type="match status" value="1"/>
</dbReference>
<dbReference type="GO" id="GO:0008889">
    <property type="term" value="F:glycerophosphodiester phosphodiesterase activity"/>
    <property type="evidence" value="ECO:0007669"/>
    <property type="project" value="UniProtKB-EC"/>
</dbReference>
<keyword evidence="2" id="KW-0378">Hydrolase</keyword>
<dbReference type="Proteomes" id="UP000555393">
    <property type="component" value="Unassembled WGS sequence"/>
</dbReference>
<dbReference type="RefSeq" id="WP_184221903.1">
    <property type="nucleotide sequence ID" value="NZ_JACIIU010000005.1"/>
</dbReference>
<dbReference type="PANTHER" id="PTHR46211:SF14">
    <property type="entry name" value="GLYCEROPHOSPHODIESTER PHOSPHODIESTERASE"/>
    <property type="match status" value="1"/>
</dbReference>
<dbReference type="PROSITE" id="PS51704">
    <property type="entry name" value="GP_PDE"/>
    <property type="match status" value="1"/>
</dbReference>
<dbReference type="Pfam" id="PF03009">
    <property type="entry name" value="GDPD"/>
    <property type="match status" value="1"/>
</dbReference>
<dbReference type="GO" id="GO:0006629">
    <property type="term" value="P:lipid metabolic process"/>
    <property type="evidence" value="ECO:0007669"/>
    <property type="project" value="InterPro"/>
</dbReference>
<evidence type="ECO:0000313" key="3">
    <source>
        <dbReference type="Proteomes" id="UP000555393"/>
    </source>
</evidence>
<keyword evidence="3" id="KW-1185">Reference proteome</keyword>
<feature type="domain" description="GP-PDE" evidence="1">
    <location>
        <begin position="2"/>
        <end position="240"/>
    </location>
</feature>
<dbReference type="EC" id="3.1.4.46" evidence="2"/>
<reference evidence="2 3" key="1">
    <citation type="submission" date="2020-08" db="EMBL/GenBank/DDBJ databases">
        <title>Genomic Encyclopedia of Type Strains, Phase IV (KMG-IV): sequencing the most valuable type-strain genomes for metagenomic binning, comparative biology and taxonomic classification.</title>
        <authorList>
            <person name="Goeker M."/>
        </authorList>
    </citation>
    <scope>NUCLEOTIDE SEQUENCE [LARGE SCALE GENOMIC DNA]</scope>
    <source>
        <strain evidence="2 3">DSM 22336</strain>
    </source>
</reference>
<organism evidence="2 3">
    <name type="scientific">Paenochrobactrum gallinarii</name>
    <dbReference type="NCBI Taxonomy" id="643673"/>
    <lineage>
        <taxon>Bacteria</taxon>
        <taxon>Pseudomonadati</taxon>
        <taxon>Pseudomonadota</taxon>
        <taxon>Alphaproteobacteria</taxon>
        <taxon>Hyphomicrobiales</taxon>
        <taxon>Brucellaceae</taxon>
        <taxon>Paenochrobactrum</taxon>
    </lineage>
</organism>
<dbReference type="PANTHER" id="PTHR46211">
    <property type="entry name" value="GLYCEROPHOSPHORYL DIESTER PHOSPHODIESTERASE"/>
    <property type="match status" value="1"/>
</dbReference>
<proteinExistence type="predicted"/>
<comment type="caution">
    <text evidence="2">The sequence shown here is derived from an EMBL/GenBank/DDBJ whole genome shotgun (WGS) entry which is preliminary data.</text>
</comment>
<dbReference type="InterPro" id="IPR030395">
    <property type="entry name" value="GP_PDE_dom"/>
</dbReference>
<sequence length="246" mass="26928">MTFIIGHRGARNLWAENSLTGFRNLLDLNVEGVEFDVHLTKDGELLVIHDALLDRTAEAQGPVSELSAGVHRQIRLKNSSDTIPTLEDVLAIYADTKLELHIELKKDANGHAYEGLEALAAAAIDKFGLAERAYLTSFSVDVLKTIRAKAPHIRTLNSYHMPDAEAEGVVDGLKTRLAVADIVAIEKHLLGTHWDAIIANAPLSRLGAWVPNERDDLEKWMNCGLRQITTDNPDTALAVRGSGTTL</sequence>
<evidence type="ECO:0000259" key="1">
    <source>
        <dbReference type="PROSITE" id="PS51704"/>
    </source>
</evidence>